<feature type="transmembrane region" description="Helical" evidence="2">
    <location>
        <begin position="277"/>
        <end position="300"/>
    </location>
</feature>
<feature type="region of interest" description="Disordered" evidence="1">
    <location>
        <begin position="431"/>
        <end position="451"/>
    </location>
</feature>
<organism evidence="3 4">
    <name type="scientific">Gordonia caeni</name>
    <dbReference type="NCBI Taxonomy" id="1007097"/>
    <lineage>
        <taxon>Bacteria</taxon>
        <taxon>Bacillati</taxon>
        <taxon>Actinomycetota</taxon>
        <taxon>Actinomycetes</taxon>
        <taxon>Mycobacteriales</taxon>
        <taxon>Gordoniaceae</taxon>
        <taxon>Gordonia</taxon>
    </lineage>
</organism>
<keyword evidence="4" id="KW-1185">Reference proteome</keyword>
<accession>A0ABP7P1N6</accession>
<evidence type="ECO:0000256" key="1">
    <source>
        <dbReference type="SAM" id="MobiDB-lite"/>
    </source>
</evidence>
<keyword evidence="2" id="KW-0812">Transmembrane</keyword>
<feature type="transmembrane region" description="Helical" evidence="2">
    <location>
        <begin position="247"/>
        <end position="265"/>
    </location>
</feature>
<reference evidence="4" key="1">
    <citation type="journal article" date="2019" name="Int. J. Syst. Evol. Microbiol.">
        <title>The Global Catalogue of Microorganisms (GCM) 10K type strain sequencing project: providing services to taxonomists for standard genome sequencing and annotation.</title>
        <authorList>
            <consortium name="The Broad Institute Genomics Platform"/>
            <consortium name="The Broad Institute Genome Sequencing Center for Infectious Disease"/>
            <person name="Wu L."/>
            <person name="Ma J."/>
        </authorList>
    </citation>
    <scope>NUCLEOTIDE SEQUENCE [LARGE SCALE GENOMIC DNA]</scope>
    <source>
        <strain evidence="4">JCM 16923</strain>
    </source>
</reference>
<dbReference type="RefSeq" id="WP_344782631.1">
    <property type="nucleotide sequence ID" value="NZ_BAAAZW010000004.1"/>
</dbReference>
<evidence type="ECO:0000313" key="4">
    <source>
        <dbReference type="Proteomes" id="UP001418444"/>
    </source>
</evidence>
<feature type="transmembrane region" description="Helical" evidence="2">
    <location>
        <begin position="40"/>
        <end position="61"/>
    </location>
</feature>
<proteinExistence type="predicted"/>
<keyword evidence="2" id="KW-1133">Transmembrane helix</keyword>
<dbReference type="Proteomes" id="UP001418444">
    <property type="component" value="Unassembled WGS sequence"/>
</dbReference>
<comment type="caution">
    <text evidence="3">The sequence shown here is derived from an EMBL/GenBank/DDBJ whole genome shotgun (WGS) entry which is preliminary data.</text>
</comment>
<feature type="compositionally biased region" description="Low complexity" evidence="1">
    <location>
        <begin position="441"/>
        <end position="451"/>
    </location>
</feature>
<evidence type="ECO:0000313" key="3">
    <source>
        <dbReference type="EMBL" id="GAA3958222.1"/>
    </source>
</evidence>
<protein>
    <recommendedName>
        <fullName evidence="5">Integral membrane protein</fullName>
    </recommendedName>
</protein>
<keyword evidence="2" id="KW-0472">Membrane</keyword>
<dbReference type="EMBL" id="BAAAZW010000004">
    <property type="protein sequence ID" value="GAA3958222.1"/>
    <property type="molecule type" value="Genomic_DNA"/>
</dbReference>
<evidence type="ECO:0000256" key="2">
    <source>
        <dbReference type="SAM" id="Phobius"/>
    </source>
</evidence>
<name>A0ABP7P1N6_9ACTN</name>
<feature type="transmembrane region" description="Helical" evidence="2">
    <location>
        <begin position="383"/>
        <end position="401"/>
    </location>
</feature>
<feature type="transmembrane region" description="Helical" evidence="2">
    <location>
        <begin position="320"/>
        <end position="342"/>
    </location>
</feature>
<feature type="transmembrane region" description="Helical" evidence="2">
    <location>
        <begin position="407"/>
        <end position="427"/>
    </location>
</feature>
<sequence length="451" mass="47370">MTDEAELAALRERVAALEVRNAELAAQAWPRSHRKLRTTACIVLVAVGLLLAPVAAVGTWARMQLVDTDRFVSTFAPLASDPQVQAFVTDQVTDQLDATLDLDRRVSELFGQLQDGELPPRAAAALGLLEAPTVAGLQNLISATTQQLVASERFADLWAASLRLSHHRTTQVLDDDPGALARLSEDGVLSLRLEPVVAAVRALLADRGMPFLDGIAPADRGREIPILSADSLALVRAVYDVAVIGGYWLPWVVVILLIAGVLVAVSPRRALAGTATAAAVVFALMSLGIWIGRNVFLNAISPGELPRDVAGVIFDQVTGLMSSTIVALTVFGVLVAIGAWFAGPARPARALRGVCAAGFGRVRTALDAHGGATGRVGAVVERWRTTIVALAVAAGVVGLVVTRPVTVASVVWFVVALIVLVVAVELVRRPAPPAGPEEPETASPTAYDLQS</sequence>
<gene>
    <name evidence="3" type="ORF">GCM10022231_17090</name>
</gene>
<evidence type="ECO:0008006" key="5">
    <source>
        <dbReference type="Google" id="ProtNLM"/>
    </source>
</evidence>